<reference evidence="1 2" key="1">
    <citation type="journal article" date="1998" name="Science">
        <title>Genome sequence of the nematode C. elegans: a platform for investigating biology.</title>
        <authorList>
            <consortium name="The C. elegans sequencing consortium"/>
            <person name="Sulson J.E."/>
            <person name="Waterston R."/>
        </authorList>
    </citation>
    <scope>NUCLEOTIDE SEQUENCE [LARGE SCALE GENOMIC DNA]</scope>
    <source>
        <strain evidence="1 2">Bristol N2</strain>
    </source>
</reference>
<organism evidence="1 2">
    <name type="scientific">Caenorhabditis elegans</name>
    <dbReference type="NCBI Taxonomy" id="6239"/>
    <lineage>
        <taxon>Eukaryota</taxon>
        <taxon>Metazoa</taxon>
        <taxon>Ecdysozoa</taxon>
        <taxon>Nematoda</taxon>
        <taxon>Chromadorea</taxon>
        <taxon>Rhabditida</taxon>
        <taxon>Rhabditina</taxon>
        <taxon>Rhabditomorpha</taxon>
        <taxon>Rhabditoidea</taxon>
        <taxon>Rhabditidae</taxon>
        <taxon>Peloderinae</taxon>
        <taxon>Caenorhabditis</taxon>
    </lineage>
</organism>
<dbReference type="AGR" id="WB:WBGene00021713"/>
<dbReference type="AlphaFoldDB" id="Q9N3L6"/>
<dbReference type="InParanoid" id="Q9N3L6"/>
<keyword evidence="2" id="KW-1185">Reference proteome</keyword>
<proteinExistence type="predicted"/>
<name>Q9N3L6_CAEEL</name>
<dbReference type="Proteomes" id="UP000001940">
    <property type="component" value="Chromosome II"/>
</dbReference>
<sequence>MLNQEQNSIKKVRKNWKDHMYSSCATPRSSPTHFGDQVEGVQNLEECMDLDCSQEPQDWKEQTAKAQGLQFRRENNCSFKVTKQEIMDDQEEVAQPKKASFFENSDVFQSCSEASSRGGSEPVQLVSYLQNGSECLSSSEPRRLFLPACSDVKLNFSPLTTGPLMHQFPPGPEINKTWTTEEIGNFLKDHFKNTTTSKLEVDGLEIIAEFNPPTGPEDYPTFHVACQIWTGKYATGIFKNDVFDFRNYLFNPFSVDHSIPQIVIQSKSDSFYMNQMKKSHGPDYPKWSKLSKDAKKQWSTWRSQMYEVQKRQITDKLIVYRSVWEKMHGVEKPGRRCPMTLVKVEIDDAEYPGEV</sequence>
<dbReference type="UCSC" id="Y49F6A.5">
    <property type="organism name" value="c. elegans"/>
</dbReference>
<evidence type="ECO:0000313" key="2">
    <source>
        <dbReference type="Proteomes" id="UP000001940"/>
    </source>
</evidence>
<dbReference type="EMBL" id="BX284602">
    <property type="protein sequence ID" value="CCD70926.2"/>
    <property type="molecule type" value="Genomic_DNA"/>
</dbReference>
<protein>
    <submittedName>
        <fullName evidence="1">UBC core domain-containing protein</fullName>
    </submittedName>
</protein>
<dbReference type="Bgee" id="WBGene00021713">
    <property type="expression patterns" value="Expressed in embryo and 1 other cell type or tissue"/>
</dbReference>
<evidence type="ECO:0000313" key="3">
    <source>
        <dbReference type="WormBase" id="Y49F6A.5"/>
    </source>
</evidence>
<dbReference type="HOGENOM" id="CLU_660957_0_0_1"/>
<evidence type="ECO:0000313" key="1">
    <source>
        <dbReference type="EMBL" id="CCD70926.2"/>
    </source>
</evidence>
<gene>
    <name evidence="1" type="ORF">CELE_Y49F6A.5</name>
    <name evidence="1 3" type="ORF">Y49F6A.5</name>
</gene>
<accession>Q9N3L6</accession>
<dbReference type="PaxDb" id="6239-Y49F6A.5"/>
<dbReference type="WormBase" id="Y49F6A.5">
    <property type="protein sequence ID" value="CE53978"/>
    <property type="gene ID" value="WBGene00021713"/>
</dbReference>